<dbReference type="AlphaFoldDB" id="K1RJQ3"/>
<keyword evidence="1" id="KW-0472">Membrane</keyword>
<feature type="transmembrane region" description="Helical" evidence="1">
    <location>
        <begin position="20"/>
        <end position="43"/>
    </location>
</feature>
<dbReference type="InterPro" id="IPR010540">
    <property type="entry name" value="CmpB_TMEM229"/>
</dbReference>
<name>K1RJQ3_9ZZZZ</name>
<feature type="transmembrane region" description="Helical" evidence="1">
    <location>
        <begin position="137"/>
        <end position="159"/>
    </location>
</feature>
<keyword evidence="1" id="KW-0812">Transmembrane</keyword>
<organism evidence="2">
    <name type="scientific">human gut metagenome</name>
    <dbReference type="NCBI Taxonomy" id="408170"/>
    <lineage>
        <taxon>unclassified sequences</taxon>
        <taxon>metagenomes</taxon>
        <taxon>organismal metagenomes</taxon>
    </lineage>
</organism>
<proteinExistence type="predicted"/>
<dbReference type="EMBL" id="AJWZ01011335">
    <property type="protein sequence ID" value="EKC45623.1"/>
    <property type="molecule type" value="Genomic_DNA"/>
</dbReference>
<sequence>MKEKYKNYIENDCSFDTKSWLGIFCLLIVIAGVFGFLYEFIFYYFNGGMKEFYWRGGNFCPWINIYATGSIIVFILTYKYRKTPLKVFLISTISCGILEYFSGLGMYIIGNGKRCWDYNSEILNFGNIGGFVCLRSVLFFGLSSLLLIYAIIPLCFYLAKKMNKKVFLTISILLCSIILFDEFYNLIFARVLHLPRAYDVYSKLGFKYVKFK</sequence>
<evidence type="ECO:0000313" key="2">
    <source>
        <dbReference type="EMBL" id="EKC45623.1"/>
    </source>
</evidence>
<dbReference type="Pfam" id="PF06541">
    <property type="entry name" value="ABC_trans_CmpB"/>
    <property type="match status" value="1"/>
</dbReference>
<comment type="caution">
    <text evidence="2">The sequence shown here is derived from an EMBL/GenBank/DDBJ whole genome shotgun (WGS) entry which is preliminary data.</text>
</comment>
<gene>
    <name evidence="2" type="ORF">OBE_16765</name>
</gene>
<accession>K1RJQ3</accession>
<feature type="transmembrane region" description="Helical" evidence="1">
    <location>
        <begin position="87"/>
        <end position="109"/>
    </location>
</feature>
<feature type="transmembrane region" description="Helical" evidence="1">
    <location>
        <begin position="166"/>
        <end position="187"/>
    </location>
</feature>
<evidence type="ECO:0000256" key="1">
    <source>
        <dbReference type="SAM" id="Phobius"/>
    </source>
</evidence>
<reference evidence="2" key="1">
    <citation type="journal article" date="2013" name="Environ. Microbiol.">
        <title>Microbiota from the distal guts of lean and obese adolescents exhibit partial functional redundancy besides clear differences in community structure.</title>
        <authorList>
            <person name="Ferrer M."/>
            <person name="Ruiz A."/>
            <person name="Lanza F."/>
            <person name="Haange S.B."/>
            <person name="Oberbach A."/>
            <person name="Till H."/>
            <person name="Bargiela R."/>
            <person name="Campoy C."/>
            <person name="Segura M.T."/>
            <person name="Richter M."/>
            <person name="von Bergen M."/>
            <person name="Seifert J."/>
            <person name="Suarez A."/>
        </authorList>
    </citation>
    <scope>NUCLEOTIDE SEQUENCE</scope>
</reference>
<keyword evidence="1" id="KW-1133">Transmembrane helix</keyword>
<feature type="transmembrane region" description="Helical" evidence="1">
    <location>
        <begin position="63"/>
        <end position="80"/>
    </location>
</feature>
<protein>
    <submittedName>
        <fullName evidence="2">Membrane protein containing DUF1113</fullName>
    </submittedName>
</protein>